<keyword evidence="2" id="KW-0677">Repeat</keyword>
<dbReference type="InterPro" id="IPR013087">
    <property type="entry name" value="Znf_C2H2_type"/>
</dbReference>
<dbReference type="SMART" id="SM00355">
    <property type="entry name" value="ZnF_C2H2"/>
    <property type="match status" value="4"/>
</dbReference>
<reference evidence="7 8" key="1">
    <citation type="submission" date="2022-05" db="EMBL/GenBank/DDBJ databases">
        <authorList>
            <consortium name="Genoscope - CEA"/>
            <person name="William W."/>
        </authorList>
    </citation>
    <scope>NUCLEOTIDE SEQUENCE [LARGE SCALE GENOMIC DNA]</scope>
</reference>
<feature type="domain" description="C2H2-type" evidence="6">
    <location>
        <begin position="39"/>
        <end position="66"/>
    </location>
</feature>
<evidence type="ECO:0000256" key="1">
    <source>
        <dbReference type="ARBA" id="ARBA00022723"/>
    </source>
</evidence>
<evidence type="ECO:0000256" key="3">
    <source>
        <dbReference type="ARBA" id="ARBA00022771"/>
    </source>
</evidence>
<evidence type="ECO:0000313" key="8">
    <source>
        <dbReference type="Proteomes" id="UP001159427"/>
    </source>
</evidence>
<gene>
    <name evidence="7" type="ORF">PEVE_00024500</name>
</gene>
<keyword evidence="1" id="KW-0479">Metal-binding</keyword>
<keyword evidence="4" id="KW-0862">Zinc</keyword>
<evidence type="ECO:0000313" key="7">
    <source>
        <dbReference type="EMBL" id="CAH3192760.1"/>
    </source>
</evidence>
<dbReference type="EMBL" id="CALNXI010003284">
    <property type="protein sequence ID" value="CAH3192760.1"/>
    <property type="molecule type" value="Genomic_DNA"/>
</dbReference>
<comment type="caution">
    <text evidence="7">The sequence shown here is derived from an EMBL/GenBank/DDBJ whole genome shotgun (WGS) entry which is preliminary data.</text>
</comment>
<protein>
    <recommendedName>
        <fullName evidence="6">C2H2-type domain-containing protein</fullName>
    </recommendedName>
</protein>
<accession>A0ABN8SR78</accession>
<evidence type="ECO:0000256" key="2">
    <source>
        <dbReference type="ARBA" id="ARBA00022737"/>
    </source>
</evidence>
<feature type="domain" description="C2H2-type" evidence="6">
    <location>
        <begin position="67"/>
        <end position="94"/>
    </location>
</feature>
<evidence type="ECO:0000256" key="5">
    <source>
        <dbReference type="PROSITE-ProRule" id="PRU00042"/>
    </source>
</evidence>
<organism evidence="7 8">
    <name type="scientific">Porites evermanni</name>
    <dbReference type="NCBI Taxonomy" id="104178"/>
    <lineage>
        <taxon>Eukaryota</taxon>
        <taxon>Metazoa</taxon>
        <taxon>Cnidaria</taxon>
        <taxon>Anthozoa</taxon>
        <taxon>Hexacorallia</taxon>
        <taxon>Scleractinia</taxon>
        <taxon>Fungiina</taxon>
        <taxon>Poritidae</taxon>
        <taxon>Porites</taxon>
    </lineage>
</organism>
<dbReference type="Gene3D" id="3.30.160.60">
    <property type="entry name" value="Classic Zinc Finger"/>
    <property type="match status" value="3"/>
</dbReference>
<feature type="domain" description="C2H2-type" evidence="6">
    <location>
        <begin position="11"/>
        <end position="38"/>
    </location>
</feature>
<proteinExistence type="predicted"/>
<name>A0ABN8SR78_9CNID</name>
<dbReference type="SUPFAM" id="SSF57667">
    <property type="entry name" value="beta-beta-alpha zinc fingers"/>
    <property type="match status" value="2"/>
</dbReference>
<sequence>HEKIHTGEKPYECKHCGKCFSQSSSLRVHERVHTGEKPYECKHCGKCYRRTGHLRIHERIHTGEKPYECKQCGKCFSQKGNLRKHEELHTKAKSHNRHSKECPSKSFRCQRKRAGSKRLDIKTNNSLTQSETGYIGVVVPQSAIIEKHSCWICQEEMGSEDLLHRHYENHMRRVHEDGL</sequence>
<evidence type="ECO:0000259" key="6">
    <source>
        <dbReference type="PROSITE" id="PS50157"/>
    </source>
</evidence>
<evidence type="ECO:0000256" key="4">
    <source>
        <dbReference type="ARBA" id="ARBA00022833"/>
    </source>
</evidence>
<dbReference type="Pfam" id="PF00096">
    <property type="entry name" value="zf-C2H2"/>
    <property type="match status" value="3"/>
</dbReference>
<keyword evidence="3 5" id="KW-0863">Zinc-finger</keyword>
<dbReference type="PROSITE" id="PS00028">
    <property type="entry name" value="ZINC_FINGER_C2H2_1"/>
    <property type="match status" value="3"/>
</dbReference>
<dbReference type="PANTHER" id="PTHR23226:SF379">
    <property type="entry name" value="C2H2-TYPE DOMAIN-CONTAINING PROTEIN"/>
    <property type="match status" value="1"/>
</dbReference>
<dbReference type="PANTHER" id="PTHR23226">
    <property type="entry name" value="ZINC FINGER AND SCAN DOMAIN-CONTAINING"/>
    <property type="match status" value="1"/>
</dbReference>
<dbReference type="PROSITE" id="PS50157">
    <property type="entry name" value="ZINC_FINGER_C2H2_2"/>
    <property type="match status" value="3"/>
</dbReference>
<keyword evidence="8" id="KW-1185">Reference proteome</keyword>
<dbReference type="Proteomes" id="UP001159427">
    <property type="component" value="Unassembled WGS sequence"/>
</dbReference>
<feature type="non-terminal residue" evidence="7">
    <location>
        <position position="1"/>
    </location>
</feature>
<dbReference type="InterPro" id="IPR036236">
    <property type="entry name" value="Znf_C2H2_sf"/>
</dbReference>